<dbReference type="AlphaFoldDB" id="A0A443YYC6"/>
<keyword evidence="2" id="KW-1185">Reference proteome</keyword>
<evidence type="ECO:0000313" key="1">
    <source>
        <dbReference type="EMBL" id="RWU09113.1"/>
    </source>
</evidence>
<accession>A0A443YYC6</accession>
<dbReference type="Proteomes" id="UP000288789">
    <property type="component" value="Unassembled WGS sequence"/>
</dbReference>
<gene>
    <name evidence="1" type="ORF">EGC76_09335</name>
</gene>
<protein>
    <submittedName>
        <fullName evidence="1">Uncharacterized protein</fullName>
    </submittedName>
</protein>
<comment type="caution">
    <text evidence="1">The sequence shown here is derived from an EMBL/GenBank/DDBJ whole genome shotgun (WGS) entry which is preliminary data.</text>
</comment>
<reference evidence="1 2" key="1">
    <citation type="submission" date="2018-12" db="EMBL/GenBank/DDBJ databases">
        <authorList>
            <person name="Li A."/>
            <person name="Zhang M."/>
            <person name="Zhu H."/>
        </authorList>
    </citation>
    <scope>NUCLEOTIDE SEQUENCE [LARGE SCALE GENOMIC DNA]</scope>
    <source>
        <strain evidence="1 2">R04H25</strain>
    </source>
</reference>
<sequence length="144" mass="16076">MKTYSLVVRQLSESIHYVQNQLRLPLVSQNTRCAEFELADNSRLALCSSSASSVVDRSAKCLPLSKRLLSALERNGGLFSHQFVLGAARNCELPVRLRVPGHSDVRLCQECVAEPKAENTSRSSFWSGLNKVFVDLVSHHGYRM</sequence>
<proteinExistence type="predicted"/>
<name>A0A443YYC6_9GAMM</name>
<dbReference type="RefSeq" id="WP_128352731.1">
    <property type="nucleotide sequence ID" value="NZ_JBLXIM010000003.1"/>
</dbReference>
<dbReference type="EMBL" id="RSFE01000007">
    <property type="protein sequence ID" value="RWU09113.1"/>
    <property type="molecule type" value="Genomic_DNA"/>
</dbReference>
<organism evidence="1 2">
    <name type="scientific">Pseudidiomarina gelatinasegens</name>
    <dbReference type="NCBI Taxonomy" id="2487740"/>
    <lineage>
        <taxon>Bacteria</taxon>
        <taxon>Pseudomonadati</taxon>
        <taxon>Pseudomonadota</taxon>
        <taxon>Gammaproteobacteria</taxon>
        <taxon>Alteromonadales</taxon>
        <taxon>Idiomarinaceae</taxon>
        <taxon>Pseudidiomarina</taxon>
    </lineage>
</organism>
<evidence type="ECO:0000313" key="2">
    <source>
        <dbReference type="Proteomes" id="UP000288789"/>
    </source>
</evidence>
<dbReference type="OrthoDB" id="6237815at2"/>